<name>A0A5B8RH30_9ZZZZ</name>
<dbReference type="AlphaFoldDB" id="A0A5B8RH30"/>
<dbReference type="EMBL" id="MN079174">
    <property type="protein sequence ID" value="QEA06822.1"/>
    <property type="molecule type" value="Genomic_DNA"/>
</dbReference>
<organism evidence="1">
    <name type="scientific">uncultured organism</name>
    <dbReference type="NCBI Taxonomy" id="155900"/>
    <lineage>
        <taxon>unclassified sequences</taxon>
        <taxon>environmental samples</taxon>
    </lineage>
</organism>
<sequence>MSPSGYRRPPLRKRATEVAFVMMGFGLLVGNARGGGLDRVMQAMESDYQALSRALFREDYVEAKKAAERLASHPTPGFAEKLTLLARLGTAAGRFQELDSQVKETARDISSAADARAFDRMATGFERLTDRCLSCHSRFGTHANLDASD</sequence>
<dbReference type="SUPFAM" id="SSF47175">
    <property type="entry name" value="Cytochromes"/>
    <property type="match status" value="1"/>
</dbReference>
<proteinExistence type="predicted"/>
<reference evidence="1" key="1">
    <citation type="submission" date="2019-06" db="EMBL/GenBank/DDBJ databases">
        <authorList>
            <person name="Murdoch R.W."/>
            <person name="Fathepure B."/>
        </authorList>
    </citation>
    <scope>NUCLEOTIDE SEQUENCE</scope>
</reference>
<evidence type="ECO:0000313" key="1">
    <source>
        <dbReference type="EMBL" id="QEA06822.1"/>
    </source>
</evidence>
<evidence type="ECO:0008006" key="2">
    <source>
        <dbReference type="Google" id="ProtNLM"/>
    </source>
</evidence>
<protein>
    <recommendedName>
        <fullName evidence="2">Cytochrome C</fullName>
    </recommendedName>
</protein>
<dbReference type="GO" id="GO:0005506">
    <property type="term" value="F:iron ion binding"/>
    <property type="evidence" value="ECO:0007669"/>
    <property type="project" value="InterPro"/>
</dbReference>
<dbReference type="GO" id="GO:0020037">
    <property type="term" value="F:heme binding"/>
    <property type="evidence" value="ECO:0007669"/>
    <property type="project" value="InterPro"/>
</dbReference>
<dbReference type="Gene3D" id="1.20.120.10">
    <property type="entry name" value="Cytochrome c/b562"/>
    <property type="match status" value="1"/>
</dbReference>
<dbReference type="GO" id="GO:0009055">
    <property type="term" value="F:electron transfer activity"/>
    <property type="evidence" value="ECO:0007669"/>
    <property type="project" value="InterPro"/>
</dbReference>
<dbReference type="InterPro" id="IPR010980">
    <property type="entry name" value="Cyt_c/b562"/>
</dbReference>
<gene>
    <name evidence="1" type="ORF">KBTEX_03163</name>
</gene>
<accession>A0A5B8RH30</accession>
<dbReference type="GO" id="GO:0022900">
    <property type="term" value="P:electron transport chain"/>
    <property type="evidence" value="ECO:0007669"/>
    <property type="project" value="InterPro"/>
</dbReference>